<feature type="region of interest" description="Disordered" evidence="1">
    <location>
        <begin position="79"/>
        <end position="109"/>
    </location>
</feature>
<evidence type="ECO:0000313" key="5">
    <source>
        <dbReference type="Proteomes" id="UP000032141"/>
    </source>
</evidence>
<protein>
    <submittedName>
        <fullName evidence="4">Uncharacterized protein</fullName>
    </submittedName>
</protein>
<keyword evidence="5" id="KW-1185">Reference proteome</keyword>
<evidence type="ECO:0000256" key="1">
    <source>
        <dbReference type="SAM" id="MobiDB-lite"/>
    </source>
</evidence>
<feature type="compositionally biased region" description="Polar residues" evidence="1">
    <location>
        <begin position="87"/>
        <end position="109"/>
    </location>
</feature>
<dbReference type="AlphaFoldDB" id="A0A0D3AAR2"/>
<dbReference type="Gramene" id="Bo1g098270.1">
    <property type="protein sequence ID" value="Bo1g098270.1"/>
    <property type="gene ID" value="Bo1g098270"/>
</dbReference>
<feature type="domain" description="Retrotransposon gag" evidence="2">
    <location>
        <begin position="2"/>
        <end position="68"/>
    </location>
</feature>
<dbReference type="InterPro" id="IPR005162">
    <property type="entry name" value="Retrotrans_gag_dom"/>
</dbReference>
<dbReference type="EnsemblPlants" id="Bo1g098270.1">
    <property type="protein sequence ID" value="Bo1g098270.1"/>
    <property type="gene ID" value="Bo1g098270"/>
</dbReference>
<dbReference type="eggNOG" id="KOG0017">
    <property type="taxonomic scope" value="Eukaryota"/>
</dbReference>
<evidence type="ECO:0000259" key="2">
    <source>
        <dbReference type="Pfam" id="PF03732"/>
    </source>
</evidence>
<reference evidence="4 5" key="1">
    <citation type="journal article" date="2014" name="Genome Biol.">
        <title>Transcriptome and methylome profiling reveals relics of genome dominance in the mesopolyploid Brassica oleracea.</title>
        <authorList>
            <person name="Parkin I.A."/>
            <person name="Koh C."/>
            <person name="Tang H."/>
            <person name="Robinson S.J."/>
            <person name="Kagale S."/>
            <person name="Clarke W.E."/>
            <person name="Town C.D."/>
            <person name="Nixon J."/>
            <person name="Krishnakumar V."/>
            <person name="Bidwell S.L."/>
            <person name="Denoeud F."/>
            <person name="Belcram H."/>
            <person name="Links M.G."/>
            <person name="Just J."/>
            <person name="Clarke C."/>
            <person name="Bender T."/>
            <person name="Huebert T."/>
            <person name="Mason A.S."/>
            <person name="Pires J.C."/>
            <person name="Barker G."/>
            <person name="Moore J."/>
            <person name="Walley P.G."/>
            <person name="Manoli S."/>
            <person name="Batley J."/>
            <person name="Edwards D."/>
            <person name="Nelson M.N."/>
            <person name="Wang X."/>
            <person name="Paterson A.H."/>
            <person name="King G."/>
            <person name="Bancroft I."/>
            <person name="Chalhoub B."/>
            <person name="Sharpe A.G."/>
        </authorList>
    </citation>
    <scope>NUCLEOTIDE SEQUENCE</scope>
    <source>
        <strain evidence="4 5">cv. TO1000</strain>
    </source>
</reference>
<sequence length="353" mass="40587">MRFRGHAATWWKQLKTTRSRTGKEPINTWEKLTKHLRQTFLPHNYERTMCTRLQNLRQGSRSVDEYTAMAQFDPSTVGEAHHGAASFEQQTRSSNWTSPSNRARSQDSLGSKRVVKLGITRETHPSPYTLGWLDSSVNLRVSQRAFISFSIGPYYKDRIYYDIALMDISHLLLGRPWEYDRKIIHYGADNIYQFTWDSHKILLLPSKDSPPLKTPPELEGLADLMRKEVALARKENDSMQALLFVGTERVLICLLRTRLLQRESSFQANTCFGALWVFNENEGFRILDENKKYMRSFQIVVSACAFGGGDNLDQPIGMSKASTQKVCYVSFWDDVTLATQEAEGHKIGETLFR</sequence>
<dbReference type="STRING" id="109376.A0A0D3AAR2"/>
<reference evidence="4" key="2">
    <citation type="submission" date="2015-03" db="UniProtKB">
        <authorList>
            <consortium name="EnsemblPlants"/>
        </authorList>
    </citation>
    <scope>IDENTIFICATION</scope>
</reference>
<evidence type="ECO:0000313" key="4">
    <source>
        <dbReference type="EnsemblPlants" id="Bo1g098270.1"/>
    </source>
</evidence>
<dbReference type="PANTHER" id="PTHR35046">
    <property type="entry name" value="ZINC KNUCKLE (CCHC-TYPE) FAMILY PROTEIN"/>
    <property type="match status" value="1"/>
</dbReference>
<feature type="domain" description="TOD1/MUCI70 glycosyltransferase-like" evidence="3">
    <location>
        <begin position="260"/>
        <end position="348"/>
    </location>
</feature>
<proteinExistence type="predicted"/>
<dbReference type="Pfam" id="PF03732">
    <property type="entry name" value="Retrotrans_gag"/>
    <property type="match status" value="1"/>
</dbReference>
<dbReference type="InterPro" id="IPR048354">
    <property type="entry name" value="TOD1_MUCI70_glycTrfase_dom"/>
</dbReference>
<dbReference type="HOGENOM" id="CLU_786082_0_0_1"/>
<accession>A0A0D3AAR2</accession>
<evidence type="ECO:0000259" key="3">
    <source>
        <dbReference type="Pfam" id="PF04765"/>
    </source>
</evidence>
<organism evidence="4 5">
    <name type="scientific">Brassica oleracea var. oleracea</name>
    <dbReference type="NCBI Taxonomy" id="109376"/>
    <lineage>
        <taxon>Eukaryota</taxon>
        <taxon>Viridiplantae</taxon>
        <taxon>Streptophyta</taxon>
        <taxon>Embryophyta</taxon>
        <taxon>Tracheophyta</taxon>
        <taxon>Spermatophyta</taxon>
        <taxon>Magnoliopsida</taxon>
        <taxon>eudicotyledons</taxon>
        <taxon>Gunneridae</taxon>
        <taxon>Pentapetalae</taxon>
        <taxon>rosids</taxon>
        <taxon>malvids</taxon>
        <taxon>Brassicales</taxon>
        <taxon>Brassicaceae</taxon>
        <taxon>Brassiceae</taxon>
        <taxon>Brassica</taxon>
    </lineage>
</organism>
<name>A0A0D3AAR2_BRAOL</name>
<dbReference type="Proteomes" id="UP000032141">
    <property type="component" value="Chromosome C1"/>
</dbReference>
<dbReference type="PANTHER" id="PTHR35046:SF19">
    <property type="entry name" value="OS08G0315200 PROTEIN"/>
    <property type="match status" value="1"/>
</dbReference>
<dbReference type="Pfam" id="PF04765">
    <property type="entry name" value="TOD1_MUCI70"/>
    <property type="match status" value="1"/>
</dbReference>